<organism evidence="1 2">
    <name type="scientific">Hymenolepis diminuta</name>
    <name type="common">Rat tapeworm</name>
    <dbReference type="NCBI Taxonomy" id="6216"/>
    <lineage>
        <taxon>Eukaryota</taxon>
        <taxon>Metazoa</taxon>
        <taxon>Spiralia</taxon>
        <taxon>Lophotrochozoa</taxon>
        <taxon>Platyhelminthes</taxon>
        <taxon>Cestoda</taxon>
        <taxon>Eucestoda</taxon>
        <taxon>Cyclophyllidea</taxon>
        <taxon>Hymenolepididae</taxon>
        <taxon>Hymenolepis</taxon>
    </lineage>
</organism>
<sequence>MGVQGFKTWGSDGCFIWWVHSALLRSRGANDEMAFANHLPLHFLHVTGSFNGTIGYSHQQRGKYPFLRKLQLYS</sequence>
<dbReference type="AlphaFoldDB" id="A0A564YVJ8"/>
<reference evidence="1 2" key="1">
    <citation type="submission" date="2019-07" db="EMBL/GenBank/DDBJ databases">
        <authorList>
            <person name="Jastrzebski P J."/>
            <person name="Paukszto L."/>
            <person name="Jastrzebski P J."/>
        </authorList>
    </citation>
    <scope>NUCLEOTIDE SEQUENCE [LARGE SCALE GENOMIC DNA]</scope>
    <source>
        <strain evidence="1 2">WMS-il1</strain>
    </source>
</reference>
<gene>
    <name evidence="1" type="ORF">WMSIL1_LOCUS9922</name>
</gene>
<dbReference type="Proteomes" id="UP000321570">
    <property type="component" value="Unassembled WGS sequence"/>
</dbReference>
<evidence type="ECO:0000313" key="2">
    <source>
        <dbReference type="Proteomes" id="UP000321570"/>
    </source>
</evidence>
<accession>A0A564YVJ8</accession>
<keyword evidence="2" id="KW-1185">Reference proteome</keyword>
<evidence type="ECO:0000313" key="1">
    <source>
        <dbReference type="EMBL" id="VUZ51265.1"/>
    </source>
</evidence>
<name>A0A564YVJ8_HYMDI</name>
<proteinExistence type="predicted"/>
<protein>
    <submittedName>
        <fullName evidence="1">Uncharacterized protein</fullName>
    </submittedName>
</protein>
<dbReference type="EMBL" id="CABIJS010000432">
    <property type="protein sequence ID" value="VUZ51265.1"/>
    <property type="molecule type" value="Genomic_DNA"/>
</dbReference>